<comment type="function">
    <text evidence="1 7">Catalyzes the four-electron reduction of biliverdin IX-alpha (2-electron reduction at both the A and D rings); the reaction proceeds via an isolatable 2-electron intermediate, 181,182-dihydrobiliverdin.</text>
</comment>
<evidence type="ECO:0000256" key="2">
    <source>
        <dbReference type="ARBA" id="ARBA00006908"/>
    </source>
</evidence>
<dbReference type="InterPro" id="IPR009249">
    <property type="entry name" value="Ferredoxin-dep_bilin_Rdtase"/>
</dbReference>
<evidence type="ECO:0000256" key="3">
    <source>
        <dbReference type="ARBA" id="ARBA00012716"/>
    </source>
</evidence>
<proteinExistence type="inferred from homology"/>
<dbReference type="EMBL" id="JAYGHY010000001">
    <property type="protein sequence ID" value="MEA5440988.1"/>
    <property type="molecule type" value="Genomic_DNA"/>
</dbReference>
<accession>A0ABU5SRB5</accession>
<evidence type="ECO:0000313" key="8">
    <source>
        <dbReference type="EMBL" id="MEA5440988.1"/>
    </source>
</evidence>
<dbReference type="PANTHER" id="PTHR34557">
    <property type="entry name" value="PHYTOCHROMOBILIN:FERREDOXIN OXIDOREDUCTASE, CHLOROPLASTIC"/>
    <property type="match status" value="1"/>
</dbReference>
<dbReference type="Pfam" id="PF05996">
    <property type="entry name" value="Fe_bilin_red"/>
    <property type="match status" value="1"/>
</dbReference>
<dbReference type="RefSeq" id="WP_323355158.1">
    <property type="nucleotide sequence ID" value="NZ_JAYGHY010000001.1"/>
</dbReference>
<gene>
    <name evidence="7" type="primary">pcyA</name>
    <name evidence="8" type="ORF">VB739_00300</name>
</gene>
<sequence>MGEVAAAGDGGIHPLVDGLAERIRLCRHTLPDLAPLAIDPDLEAISGSLDGDALYIRNEVHRCRGLRKLHLETARLGAGLQILHCVFFPDPRHDLPVFGADIVAGKAGVSAAIVDLSPVGEALPETIAAALAARPRPAFEQVRELPPWGSIFSPHVLFVRPVSEAEEQGFVEEVASFLGVLAEAASVSPSQAHDHPATVARWQGQLRYCKQQKQNDKTRRVLEKAFNPQWADRYIEDLLFDDPPAPGATA</sequence>
<dbReference type="EC" id="1.3.7.5" evidence="3 7"/>
<dbReference type="Gene3D" id="3.40.1500.20">
    <property type="match status" value="1"/>
</dbReference>
<dbReference type="HAMAP" id="MF_00618">
    <property type="entry name" value="Ferredoxin_bilin_red"/>
    <property type="match status" value="1"/>
</dbReference>
<comment type="catalytic activity">
    <reaction evidence="6 7">
        <text>(2R,3Z)-phycocyanobilin + 4 oxidized [2Fe-2S]-[ferredoxin] = biliverdin IXalpha + 4 reduced [2Fe-2S]-[ferredoxin] + 4 H(+)</text>
        <dbReference type="Rhea" id="RHEA:15309"/>
        <dbReference type="Rhea" id="RHEA-COMP:10000"/>
        <dbReference type="Rhea" id="RHEA-COMP:10001"/>
        <dbReference type="ChEBI" id="CHEBI:15378"/>
        <dbReference type="ChEBI" id="CHEBI:33737"/>
        <dbReference type="ChEBI" id="CHEBI:33738"/>
        <dbReference type="ChEBI" id="CHEBI:57437"/>
        <dbReference type="ChEBI" id="CHEBI:57991"/>
        <dbReference type="EC" id="1.3.7.5"/>
    </reaction>
</comment>
<reference evidence="8 9" key="1">
    <citation type="submission" date="2023-12" db="EMBL/GenBank/DDBJ databases">
        <title>Baltic Sea Cyanobacteria.</title>
        <authorList>
            <person name="Delbaje E."/>
            <person name="Fewer D.P."/>
            <person name="Shishido T.K."/>
        </authorList>
    </citation>
    <scope>NUCLEOTIDE SEQUENCE [LARGE SCALE GENOMIC DNA]</scope>
    <source>
        <strain evidence="8 9">UHCC 0281</strain>
    </source>
</reference>
<dbReference type="Proteomes" id="UP001302329">
    <property type="component" value="Unassembled WGS sequence"/>
</dbReference>
<dbReference type="InterPro" id="IPR022870">
    <property type="entry name" value="Ferredoxin_bilin_OxRdtase"/>
</dbReference>
<comment type="caution">
    <text evidence="8">The sequence shown here is derived from an EMBL/GenBank/DDBJ whole genome shotgun (WGS) entry which is preliminary data.</text>
</comment>
<keyword evidence="5 7" id="KW-0560">Oxidoreductase</keyword>
<evidence type="ECO:0000256" key="4">
    <source>
        <dbReference type="ARBA" id="ARBA00016783"/>
    </source>
</evidence>
<dbReference type="PANTHER" id="PTHR34557:SF1">
    <property type="entry name" value="PHYTOCHROMOBILIN:FERREDOXIN OXIDOREDUCTASE, CHLOROPLASTIC"/>
    <property type="match status" value="1"/>
</dbReference>
<dbReference type="NCBIfam" id="NF002760">
    <property type="entry name" value="PRK02816.1"/>
    <property type="match status" value="1"/>
</dbReference>
<evidence type="ECO:0000256" key="7">
    <source>
        <dbReference type="HAMAP-Rule" id="MF_00618"/>
    </source>
</evidence>
<keyword evidence="9" id="KW-1185">Reference proteome</keyword>
<evidence type="ECO:0000313" key="9">
    <source>
        <dbReference type="Proteomes" id="UP001302329"/>
    </source>
</evidence>
<comment type="similarity">
    <text evidence="2 7">Belongs to the HY2 family.</text>
</comment>
<evidence type="ECO:0000256" key="5">
    <source>
        <dbReference type="ARBA" id="ARBA00023002"/>
    </source>
</evidence>
<dbReference type="GO" id="GO:0050620">
    <property type="term" value="F:phycocyanobilin:ferredoxin oxidoreductase activity"/>
    <property type="evidence" value="ECO:0007669"/>
    <property type="project" value="UniProtKB-EC"/>
</dbReference>
<evidence type="ECO:0000256" key="1">
    <source>
        <dbReference type="ARBA" id="ARBA00003354"/>
    </source>
</evidence>
<protein>
    <recommendedName>
        <fullName evidence="4 7">Phycocyanobilin:ferredoxin oxidoreductase</fullName>
        <ecNumber evidence="3 7">1.3.7.5</ecNumber>
    </recommendedName>
</protein>
<organism evidence="8 9">
    <name type="scientific">Cyanobium gracile UHCC 0281</name>
    <dbReference type="NCBI Taxonomy" id="3110309"/>
    <lineage>
        <taxon>Bacteria</taxon>
        <taxon>Bacillati</taxon>
        <taxon>Cyanobacteriota</taxon>
        <taxon>Cyanophyceae</taxon>
        <taxon>Synechococcales</taxon>
        <taxon>Prochlorococcaceae</taxon>
        <taxon>Cyanobium</taxon>
    </lineage>
</organism>
<evidence type="ECO:0000256" key="6">
    <source>
        <dbReference type="ARBA" id="ARBA00049084"/>
    </source>
</evidence>
<name>A0ABU5SRB5_9CYAN</name>